<dbReference type="InterPro" id="IPR036188">
    <property type="entry name" value="FAD/NAD-bd_sf"/>
</dbReference>
<dbReference type="Gene3D" id="3.50.50.60">
    <property type="entry name" value="FAD/NAD(P)-binding domain"/>
    <property type="match status" value="1"/>
</dbReference>
<protein>
    <submittedName>
        <fullName evidence="2">Dehydrogenase (Flavoprotein)</fullName>
    </submittedName>
</protein>
<sequence>MPPEQTTDVLIIGAGPAGTCAALRLLALGHKVALAESEPFPRPQIGESLSPGIRNIFDYLDATDLLTNRNYLHQLNAQVVWETTTPQTVSAAQRGPGVMVDRGQFDKDLLDLAVQRGLQLYQPARFESCKQVDGRWQSQLRQYTQLITVESKFILDARGRRGNNMQDRVLTAPPTIAIWGHLPADVMPADTLVEATEKGWIWGSPTPTRQFRVITFTDPRELKGNTVPGVFHHLLSGTRFFHKAADSWKINDLQTCTVFTYAHTFPWQDNYLRLGEAAFSLDPLSSTGVEKAMRFSLQAAIAVNTILKTGHKDMAQTFYEDRMIESICSHTHWTSAYYAQAWPGQQRAFWKERSVPFIDQTPAPTAFYERLSHKFTAPKEKGPERRINVQQELQRLWHEQIHLSSALIFKETPCVIDDVLQLRTAIQHPNLEREMAYLETVEISPLLSVANKEATFGAIVQEWSKVLPFEQAVRIAFFLWDKDILCTTA</sequence>
<evidence type="ECO:0000313" key="3">
    <source>
        <dbReference type="Proteomes" id="UP000199045"/>
    </source>
</evidence>
<dbReference type="SUPFAM" id="SSF51905">
    <property type="entry name" value="FAD/NAD(P)-binding domain"/>
    <property type="match status" value="1"/>
</dbReference>
<dbReference type="EMBL" id="FNBN01000002">
    <property type="protein sequence ID" value="SDF50596.1"/>
    <property type="molecule type" value="Genomic_DNA"/>
</dbReference>
<evidence type="ECO:0000313" key="2">
    <source>
        <dbReference type="EMBL" id="SDF50596.1"/>
    </source>
</evidence>
<dbReference type="PANTHER" id="PTHR43747">
    <property type="entry name" value="FAD-BINDING PROTEIN"/>
    <property type="match status" value="1"/>
</dbReference>
<dbReference type="PRINTS" id="PR00420">
    <property type="entry name" value="RNGMNOXGNASE"/>
</dbReference>
<evidence type="ECO:0000259" key="1">
    <source>
        <dbReference type="Pfam" id="PF01494"/>
    </source>
</evidence>
<dbReference type="STRING" id="104663.SAMN04488121_102120"/>
<reference evidence="2 3" key="1">
    <citation type="submission" date="2016-10" db="EMBL/GenBank/DDBJ databases">
        <authorList>
            <person name="de Groot N.N."/>
        </authorList>
    </citation>
    <scope>NUCLEOTIDE SEQUENCE [LARGE SCALE GENOMIC DNA]</scope>
    <source>
        <strain evidence="2 3">DSM 527</strain>
    </source>
</reference>
<dbReference type="AlphaFoldDB" id="A0A1G7LMJ0"/>
<dbReference type="Proteomes" id="UP000199045">
    <property type="component" value="Unassembled WGS sequence"/>
</dbReference>
<dbReference type="InterPro" id="IPR002938">
    <property type="entry name" value="FAD-bd"/>
</dbReference>
<dbReference type="Gene3D" id="3.30.9.100">
    <property type="match status" value="1"/>
</dbReference>
<gene>
    <name evidence="2" type="ORF">SAMN04488121_102120</name>
</gene>
<feature type="domain" description="FAD-binding" evidence="1">
    <location>
        <begin position="7"/>
        <end position="202"/>
    </location>
</feature>
<dbReference type="GO" id="GO:0071949">
    <property type="term" value="F:FAD binding"/>
    <property type="evidence" value="ECO:0007669"/>
    <property type="project" value="InterPro"/>
</dbReference>
<proteinExistence type="predicted"/>
<dbReference type="Pfam" id="PF01494">
    <property type="entry name" value="FAD_binding_3"/>
    <property type="match status" value="1"/>
</dbReference>
<accession>A0A1G7LMJ0</accession>
<dbReference type="InterPro" id="IPR050816">
    <property type="entry name" value="Flavin-dep_Halogenase_NPB"/>
</dbReference>
<dbReference type="PANTHER" id="PTHR43747:SF1">
    <property type="entry name" value="SLR1998 PROTEIN"/>
    <property type="match status" value="1"/>
</dbReference>
<name>A0A1G7LMJ0_CHIFI</name>
<organism evidence="2 3">
    <name type="scientific">Chitinophaga filiformis</name>
    <name type="common">Myxococcus filiformis</name>
    <name type="synonym">Flexibacter filiformis</name>
    <dbReference type="NCBI Taxonomy" id="104663"/>
    <lineage>
        <taxon>Bacteria</taxon>
        <taxon>Pseudomonadati</taxon>
        <taxon>Bacteroidota</taxon>
        <taxon>Chitinophagia</taxon>
        <taxon>Chitinophagales</taxon>
        <taxon>Chitinophagaceae</taxon>
        <taxon>Chitinophaga</taxon>
    </lineage>
</organism>